<dbReference type="AlphaFoldDB" id="A0A6A6RXM5"/>
<sequence length="204" mass="22834">GSLYFSAHPSDSLLYQQPDLYHDFYVFKCITSVVFTSGNRGFGGNFSRSLENGLEAAYAFMVDPLAKDLSWEETTVQIETFNVTMRFLKDTPNIQILYLRLPDGASDGSGYRVTHRQSLKKLYQNTIRSITTIDGESTYTLQSLSNLIASVLRQSAPRDIRVLDFKASIPKDGQLDGEHADHTVTARLVVDVVEKTKLEGDIRG</sequence>
<dbReference type="EMBL" id="MU006785">
    <property type="protein sequence ID" value="KAF2640296.1"/>
    <property type="molecule type" value="Genomic_DNA"/>
</dbReference>
<organism evidence="1 2">
    <name type="scientific">Massarina eburnea CBS 473.64</name>
    <dbReference type="NCBI Taxonomy" id="1395130"/>
    <lineage>
        <taxon>Eukaryota</taxon>
        <taxon>Fungi</taxon>
        <taxon>Dikarya</taxon>
        <taxon>Ascomycota</taxon>
        <taxon>Pezizomycotina</taxon>
        <taxon>Dothideomycetes</taxon>
        <taxon>Pleosporomycetidae</taxon>
        <taxon>Pleosporales</taxon>
        <taxon>Massarineae</taxon>
        <taxon>Massarinaceae</taxon>
        <taxon>Massarina</taxon>
    </lineage>
</organism>
<reference evidence="1" key="1">
    <citation type="journal article" date="2020" name="Stud. Mycol.">
        <title>101 Dothideomycetes genomes: a test case for predicting lifestyles and emergence of pathogens.</title>
        <authorList>
            <person name="Haridas S."/>
            <person name="Albert R."/>
            <person name="Binder M."/>
            <person name="Bloem J."/>
            <person name="Labutti K."/>
            <person name="Salamov A."/>
            <person name="Andreopoulos B."/>
            <person name="Baker S."/>
            <person name="Barry K."/>
            <person name="Bills G."/>
            <person name="Bluhm B."/>
            <person name="Cannon C."/>
            <person name="Castanera R."/>
            <person name="Culley D."/>
            <person name="Daum C."/>
            <person name="Ezra D."/>
            <person name="Gonzalez J."/>
            <person name="Henrissat B."/>
            <person name="Kuo A."/>
            <person name="Liang C."/>
            <person name="Lipzen A."/>
            <person name="Lutzoni F."/>
            <person name="Magnuson J."/>
            <person name="Mondo S."/>
            <person name="Nolan M."/>
            <person name="Ohm R."/>
            <person name="Pangilinan J."/>
            <person name="Park H.-J."/>
            <person name="Ramirez L."/>
            <person name="Alfaro M."/>
            <person name="Sun H."/>
            <person name="Tritt A."/>
            <person name="Yoshinaga Y."/>
            <person name="Zwiers L.-H."/>
            <person name="Turgeon B."/>
            <person name="Goodwin S."/>
            <person name="Spatafora J."/>
            <person name="Crous P."/>
            <person name="Grigoriev I."/>
        </authorList>
    </citation>
    <scope>NUCLEOTIDE SEQUENCE</scope>
    <source>
        <strain evidence="1">CBS 473.64</strain>
    </source>
</reference>
<feature type="non-terminal residue" evidence="1">
    <location>
        <position position="1"/>
    </location>
</feature>
<evidence type="ECO:0000313" key="1">
    <source>
        <dbReference type="EMBL" id="KAF2640296.1"/>
    </source>
</evidence>
<protein>
    <submittedName>
        <fullName evidence="1">Uncharacterized protein</fullName>
    </submittedName>
</protein>
<proteinExistence type="predicted"/>
<dbReference type="OrthoDB" id="203440at2759"/>
<accession>A0A6A6RXM5</accession>
<gene>
    <name evidence="1" type="ORF">P280DRAFT_526606</name>
</gene>
<evidence type="ECO:0000313" key="2">
    <source>
        <dbReference type="Proteomes" id="UP000799753"/>
    </source>
</evidence>
<name>A0A6A6RXM5_9PLEO</name>
<dbReference type="Proteomes" id="UP000799753">
    <property type="component" value="Unassembled WGS sequence"/>
</dbReference>
<keyword evidence="2" id="KW-1185">Reference proteome</keyword>